<name>A0A413UBG7_9FIRM</name>
<protein>
    <submittedName>
        <fullName evidence="1">Uncharacterized protein</fullName>
    </submittedName>
</protein>
<organism evidence="1 2">
    <name type="scientific">Holdemanella biformis</name>
    <dbReference type="NCBI Taxonomy" id="1735"/>
    <lineage>
        <taxon>Bacteria</taxon>
        <taxon>Bacillati</taxon>
        <taxon>Bacillota</taxon>
        <taxon>Erysipelotrichia</taxon>
        <taxon>Erysipelotrichales</taxon>
        <taxon>Erysipelotrichaceae</taxon>
        <taxon>Holdemanella</taxon>
    </lineage>
</organism>
<sequence>MMMYFEFNEDRLKKHNLTKEQCFSVIDKVMNQNGIYAKQSGTYITSEKSGFDAFSLLKCKLPKTKWFLNVIEKWFWFDDENDVDWNDVGADCIHSINIYGV</sequence>
<gene>
    <name evidence="1" type="ORF">DW907_08240</name>
</gene>
<accession>A0A413UBG7</accession>
<evidence type="ECO:0000313" key="1">
    <source>
        <dbReference type="EMBL" id="RHB03674.1"/>
    </source>
</evidence>
<reference evidence="1 2" key="1">
    <citation type="submission" date="2018-08" db="EMBL/GenBank/DDBJ databases">
        <title>A genome reference for cultivated species of the human gut microbiota.</title>
        <authorList>
            <person name="Zou Y."/>
            <person name="Xue W."/>
            <person name="Luo G."/>
        </authorList>
    </citation>
    <scope>NUCLEOTIDE SEQUENCE [LARGE SCALE GENOMIC DNA]</scope>
    <source>
        <strain evidence="1 2">AM42-13AC</strain>
    </source>
</reference>
<evidence type="ECO:0000313" key="2">
    <source>
        <dbReference type="Proteomes" id="UP000285288"/>
    </source>
</evidence>
<dbReference type="EMBL" id="QSGD01000033">
    <property type="protein sequence ID" value="RHB03674.1"/>
    <property type="molecule type" value="Genomic_DNA"/>
</dbReference>
<dbReference type="Proteomes" id="UP000285288">
    <property type="component" value="Unassembled WGS sequence"/>
</dbReference>
<proteinExistence type="predicted"/>
<comment type="caution">
    <text evidence="1">The sequence shown here is derived from an EMBL/GenBank/DDBJ whole genome shotgun (WGS) entry which is preliminary data.</text>
</comment>
<dbReference type="AlphaFoldDB" id="A0A413UBG7"/>
<dbReference type="RefSeq" id="WP_118011661.1">
    <property type="nucleotide sequence ID" value="NZ_JAQEGG010000017.1"/>
</dbReference>